<protein>
    <submittedName>
        <fullName evidence="1">NusG domain II-containing protein</fullName>
    </submittedName>
</protein>
<dbReference type="EMBL" id="CP159510">
    <property type="protein sequence ID" value="XCJ17012.1"/>
    <property type="molecule type" value="Genomic_DNA"/>
</dbReference>
<dbReference type="InterPro" id="IPR038690">
    <property type="entry name" value="NusG_2_sf"/>
</dbReference>
<organism evidence="1">
    <name type="scientific">Sporolactobacillus sp. Y61</name>
    <dbReference type="NCBI Taxonomy" id="3160863"/>
    <lineage>
        <taxon>Bacteria</taxon>
        <taxon>Bacillati</taxon>
        <taxon>Bacillota</taxon>
        <taxon>Bacilli</taxon>
        <taxon>Bacillales</taxon>
        <taxon>Sporolactobacillaceae</taxon>
        <taxon>Sporolactobacillus</taxon>
    </lineage>
</organism>
<dbReference type="AlphaFoldDB" id="A0AAU8IFK7"/>
<dbReference type="Pfam" id="PF07009">
    <property type="entry name" value="NusG_II"/>
    <property type="match status" value="1"/>
</dbReference>
<accession>A0AAU8IFK7</accession>
<proteinExistence type="predicted"/>
<name>A0AAU8IFK7_9BACL</name>
<dbReference type="CDD" id="cd09911">
    <property type="entry name" value="Lin0431_like"/>
    <property type="match status" value="1"/>
</dbReference>
<dbReference type="SUPFAM" id="SSF82004">
    <property type="entry name" value="N-utilization substance G protein NusG, insert domain"/>
    <property type="match status" value="1"/>
</dbReference>
<sequence>MKYGFSMIRRWDIIIVCLLVLFSFLPFGIFSYVQAEQTSGDRSEVAVIKVNNKKVKQVVLSGNAENQIFDIHTKDGGVNTIQVRNNRIRIKSANCPDQVCVRTGYISKPGETIVCIPHKVVIEIQSEKSAPEPVIISS</sequence>
<dbReference type="RefSeq" id="WP_129929476.1">
    <property type="nucleotide sequence ID" value="NZ_CP159510.1"/>
</dbReference>
<gene>
    <name evidence="1" type="ORF">ABNN70_00170</name>
</gene>
<reference evidence="1" key="1">
    <citation type="submission" date="2024-06" db="EMBL/GenBank/DDBJ databases">
        <authorList>
            <person name="Fan A."/>
            <person name="Zhang F.Y."/>
            <person name="Zhang L."/>
        </authorList>
    </citation>
    <scope>NUCLEOTIDE SEQUENCE</scope>
    <source>
        <strain evidence="1">Y61</strain>
    </source>
</reference>
<dbReference type="Gene3D" id="2.60.320.10">
    <property type="entry name" value="N-utilization substance G protein NusG, insert domain"/>
    <property type="match status" value="1"/>
</dbReference>
<evidence type="ECO:0000313" key="1">
    <source>
        <dbReference type="EMBL" id="XCJ17012.1"/>
    </source>
</evidence>